<name>A0A8S5MFG8_9CAUD</name>
<evidence type="ECO:0000256" key="1">
    <source>
        <dbReference type="SAM" id="Coils"/>
    </source>
</evidence>
<dbReference type="Pfam" id="PF02498">
    <property type="entry name" value="Bro-N"/>
    <property type="match status" value="1"/>
</dbReference>
<sequence length="267" mass="29992">MTNELTQTFAFGEAKVTIIIEDGKPLFCAKEVCDILGYKNSRKALMDHANPDGVTKRNVVKTLSNGREQTFEMTFIDERNLYRLIMHSDLPSAEKFQDWVCGEVLPTIRKTGSYGNPMVAMLAKPKSELFLELSQISKKNEELEAANQKLVEQASVNAPKVTFANSVTSGDTEVTITVAAKTLGIGPRKFFDWLRLNGFLYKQANQATQYAIEKGYMVTRFAKITHDDDSVEKKPYPHITGKGLFYFYGRLLKEGLISKNDNLELAA</sequence>
<protein>
    <submittedName>
        <fullName evidence="3">Repressor domain protein</fullName>
    </submittedName>
</protein>
<dbReference type="Pfam" id="PF03374">
    <property type="entry name" value="ANT"/>
    <property type="match status" value="1"/>
</dbReference>
<dbReference type="PROSITE" id="PS51750">
    <property type="entry name" value="BRO_N"/>
    <property type="match status" value="1"/>
</dbReference>
<accession>A0A8S5MFG8</accession>
<proteinExistence type="predicted"/>
<organism evidence="3">
    <name type="scientific">Podoviridae sp. ct9P15</name>
    <dbReference type="NCBI Taxonomy" id="2826543"/>
    <lineage>
        <taxon>Viruses</taxon>
        <taxon>Duplodnaviria</taxon>
        <taxon>Heunggongvirae</taxon>
        <taxon>Uroviricota</taxon>
        <taxon>Caudoviricetes</taxon>
    </lineage>
</organism>
<dbReference type="SMART" id="SM01040">
    <property type="entry name" value="Bro-N"/>
    <property type="match status" value="1"/>
</dbReference>
<dbReference type="PANTHER" id="PTHR36180">
    <property type="entry name" value="DNA-BINDING PROTEIN-RELATED-RELATED"/>
    <property type="match status" value="1"/>
</dbReference>
<feature type="coiled-coil region" evidence="1">
    <location>
        <begin position="126"/>
        <end position="156"/>
    </location>
</feature>
<evidence type="ECO:0000313" key="3">
    <source>
        <dbReference type="EMBL" id="DAD80948.1"/>
    </source>
</evidence>
<evidence type="ECO:0000259" key="2">
    <source>
        <dbReference type="PROSITE" id="PS51750"/>
    </source>
</evidence>
<dbReference type="InterPro" id="IPR003497">
    <property type="entry name" value="BRO_N_domain"/>
</dbReference>
<dbReference type="GO" id="GO:0003677">
    <property type="term" value="F:DNA binding"/>
    <property type="evidence" value="ECO:0007669"/>
    <property type="project" value="InterPro"/>
</dbReference>
<keyword evidence="1" id="KW-0175">Coiled coil</keyword>
<dbReference type="EMBL" id="BK014892">
    <property type="protein sequence ID" value="DAD80948.1"/>
    <property type="molecule type" value="Genomic_DNA"/>
</dbReference>
<reference evidence="3" key="1">
    <citation type="journal article" date="2021" name="Proc. Natl. Acad. Sci. U.S.A.">
        <title>A Catalog of Tens of Thousands of Viruses from Human Metagenomes Reveals Hidden Associations with Chronic Diseases.</title>
        <authorList>
            <person name="Tisza M.J."/>
            <person name="Buck C.B."/>
        </authorList>
    </citation>
    <scope>NUCLEOTIDE SEQUENCE</scope>
    <source>
        <strain evidence="3">Ct9P15</strain>
    </source>
</reference>
<dbReference type="InterPro" id="IPR005039">
    <property type="entry name" value="Ant_C"/>
</dbReference>
<dbReference type="PANTHER" id="PTHR36180:SF2">
    <property type="entry name" value="BRO FAMILY PROTEIN"/>
    <property type="match status" value="1"/>
</dbReference>
<feature type="domain" description="Bro-N" evidence="2">
    <location>
        <begin position="2"/>
        <end position="112"/>
    </location>
</feature>